<accession>A0AAW1SQM4</accession>
<feature type="compositionally biased region" description="Polar residues" evidence="2">
    <location>
        <begin position="111"/>
        <end position="133"/>
    </location>
</feature>
<feature type="coiled-coil region" evidence="1">
    <location>
        <begin position="265"/>
        <end position="299"/>
    </location>
</feature>
<evidence type="ECO:0000313" key="3">
    <source>
        <dbReference type="EMBL" id="KAK9853598.1"/>
    </source>
</evidence>
<reference evidence="3 4" key="1">
    <citation type="journal article" date="2024" name="Nat. Commun.">
        <title>Phylogenomics reveals the evolutionary origins of lichenization in chlorophyte algae.</title>
        <authorList>
            <person name="Puginier C."/>
            <person name="Libourel C."/>
            <person name="Otte J."/>
            <person name="Skaloud P."/>
            <person name="Haon M."/>
            <person name="Grisel S."/>
            <person name="Petersen M."/>
            <person name="Berrin J.G."/>
            <person name="Delaux P.M."/>
            <person name="Dal Grande F."/>
            <person name="Keller J."/>
        </authorList>
    </citation>
    <scope>NUCLEOTIDE SEQUENCE [LARGE SCALE GENOMIC DNA]</scope>
    <source>
        <strain evidence="3 4">SAG 2523</strain>
    </source>
</reference>
<dbReference type="PANTHER" id="PTHR35970">
    <property type="entry name" value="SODIUM CHANNEL AND CLATHRIN LINKER 1"/>
    <property type="match status" value="1"/>
</dbReference>
<proteinExistence type="predicted"/>
<feature type="compositionally biased region" description="Polar residues" evidence="2">
    <location>
        <begin position="54"/>
        <end position="78"/>
    </location>
</feature>
<comment type="caution">
    <text evidence="3">The sequence shown here is derived from an EMBL/GenBank/DDBJ whole genome shotgun (WGS) entry which is preliminary data.</text>
</comment>
<dbReference type="InterPro" id="IPR038911">
    <property type="entry name" value="SCLT1"/>
</dbReference>
<dbReference type="EMBL" id="JALJOV010001141">
    <property type="protein sequence ID" value="KAK9853598.1"/>
    <property type="molecule type" value="Genomic_DNA"/>
</dbReference>
<dbReference type="GO" id="GO:0005814">
    <property type="term" value="C:centriole"/>
    <property type="evidence" value="ECO:0007669"/>
    <property type="project" value="TreeGrafter"/>
</dbReference>
<name>A0AAW1SQM4_9CHLO</name>
<feature type="coiled-coil region" evidence="1">
    <location>
        <begin position="391"/>
        <end position="480"/>
    </location>
</feature>
<organism evidence="3 4">
    <name type="scientific">Apatococcus fuscideae</name>
    <dbReference type="NCBI Taxonomy" id="2026836"/>
    <lineage>
        <taxon>Eukaryota</taxon>
        <taxon>Viridiplantae</taxon>
        <taxon>Chlorophyta</taxon>
        <taxon>core chlorophytes</taxon>
        <taxon>Trebouxiophyceae</taxon>
        <taxon>Chlorellales</taxon>
        <taxon>Chlorellaceae</taxon>
        <taxon>Apatococcus</taxon>
    </lineage>
</organism>
<keyword evidence="4" id="KW-1185">Reference proteome</keyword>
<dbReference type="GO" id="GO:0060271">
    <property type="term" value="P:cilium assembly"/>
    <property type="evidence" value="ECO:0007669"/>
    <property type="project" value="TreeGrafter"/>
</dbReference>
<gene>
    <name evidence="3" type="ORF">WJX84_010831</name>
</gene>
<feature type="region of interest" description="Disordered" evidence="2">
    <location>
        <begin position="217"/>
        <end position="238"/>
    </location>
</feature>
<evidence type="ECO:0000313" key="4">
    <source>
        <dbReference type="Proteomes" id="UP001485043"/>
    </source>
</evidence>
<sequence length="482" mass="51852">MPDRRAVTLVGADARERTVGIEIATESIKLFTELGQSFEEFPFEAIIHWRPCGTTPQRAKSGMSRSKSVAAAQSNSQPALGPPISRSAGSMAFPGARSSSPMALRLPRSASGISSSPTAEMGTSQNLRPTSPSVLQQMRTGVPAAAVAMMKEGELIAPPSRRHLDPRLLCMSSLPSPSAPATLHNPTLPTSPAQPELHTQMQFLEDMVRRLSAELAAHNGKGASDTGTESITDDDGHFHGPDVPLEWLSDPDRMCPLLAAYDHHLASAQRDARKRERQLKRAHDRADSIAAENTRLKEDAAAAAARPLQAPLPIPAAPAGPSEAELGLAAANASNMELQGRLRDIEACLAQLRQDEKAQQDVLSQMATDGTQAAAQNAQLAASQANMAANLANMTAENGAMSQQLQALEDENRSLQQLVQARGDATEVQKELQSEVRRLQQELLNLQHVAQVRASVEDDNMQLNGRIRNLEAQNRLLHEASQ</sequence>
<evidence type="ECO:0000256" key="2">
    <source>
        <dbReference type="SAM" id="MobiDB-lite"/>
    </source>
</evidence>
<dbReference type="Proteomes" id="UP001485043">
    <property type="component" value="Unassembled WGS sequence"/>
</dbReference>
<dbReference type="PANTHER" id="PTHR35970:SF1">
    <property type="entry name" value="SODIUM CHANNEL AND CLATHRIN LINKER 1"/>
    <property type="match status" value="1"/>
</dbReference>
<feature type="region of interest" description="Disordered" evidence="2">
    <location>
        <begin position="54"/>
        <end position="133"/>
    </location>
</feature>
<evidence type="ECO:0000256" key="1">
    <source>
        <dbReference type="SAM" id="Coils"/>
    </source>
</evidence>
<dbReference type="AlphaFoldDB" id="A0AAW1SQM4"/>
<keyword evidence="1" id="KW-0175">Coiled coil</keyword>
<protein>
    <submittedName>
        <fullName evidence="3">Uncharacterized protein</fullName>
    </submittedName>
</protein>
<feature type="non-terminal residue" evidence="3">
    <location>
        <position position="482"/>
    </location>
</feature>